<evidence type="ECO:0000256" key="4">
    <source>
        <dbReference type="RuleBase" id="RU003345"/>
    </source>
</evidence>
<evidence type="ECO:0000256" key="1">
    <source>
        <dbReference type="ARBA" id="ARBA00009986"/>
    </source>
</evidence>
<evidence type="ECO:0000259" key="5">
    <source>
        <dbReference type="Pfam" id="PF00171"/>
    </source>
</evidence>
<dbReference type="InterPro" id="IPR016160">
    <property type="entry name" value="Ald_DH_CS_CYS"/>
</dbReference>
<comment type="caution">
    <text evidence="6">The sequence shown here is derived from an EMBL/GenBank/DDBJ whole genome shotgun (WGS) entry which is preliminary data.</text>
</comment>
<dbReference type="PANTHER" id="PTHR11699">
    <property type="entry name" value="ALDEHYDE DEHYDROGENASE-RELATED"/>
    <property type="match status" value="1"/>
</dbReference>
<comment type="similarity">
    <text evidence="1 4">Belongs to the aldehyde dehydrogenase family.</text>
</comment>
<gene>
    <name evidence="6" type="ORF">FHS55_004084</name>
</gene>
<proteinExistence type="inferred from homology"/>
<reference evidence="6 7" key="1">
    <citation type="submission" date="2020-08" db="EMBL/GenBank/DDBJ databases">
        <title>Genomic Encyclopedia of Type Strains, Phase IV (KMG-IV): sequencing the most valuable type-strain genomes for metagenomic binning, comparative biology and taxonomic classification.</title>
        <authorList>
            <person name="Goeker M."/>
        </authorList>
    </citation>
    <scope>NUCLEOTIDE SEQUENCE [LARGE SCALE GENOMIC DNA]</scope>
    <source>
        <strain evidence="6 7">DSM 5895</strain>
    </source>
</reference>
<dbReference type="SUPFAM" id="SSF53720">
    <property type="entry name" value="ALDH-like"/>
    <property type="match status" value="1"/>
</dbReference>
<dbReference type="AlphaFoldDB" id="A0A839ZFQ1"/>
<keyword evidence="2 4" id="KW-0560">Oxidoreductase</keyword>
<dbReference type="InterPro" id="IPR016161">
    <property type="entry name" value="Ald_DH/histidinol_DH"/>
</dbReference>
<accession>A0A839ZFQ1</accession>
<keyword evidence="7" id="KW-1185">Reference proteome</keyword>
<evidence type="ECO:0000256" key="3">
    <source>
        <dbReference type="PROSITE-ProRule" id="PRU10007"/>
    </source>
</evidence>
<dbReference type="InterPro" id="IPR029510">
    <property type="entry name" value="Ald_DH_CS_GLU"/>
</dbReference>
<dbReference type="InterPro" id="IPR015590">
    <property type="entry name" value="Aldehyde_DH_dom"/>
</dbReference>
<dbReference type="EMBL" id="JACICD010000011">
    <property type="protein sequence ID" value="MBB3773447.1"/>
    <property type="molecule type" value="Genomic_DNA"/>
</dbReference>
<evidence type="ECO:0000256" key="2">
    <source>
        <dbReference type="ARBA" id="ARBA00023002"/>
    </source>
</evidence>
<dbReference type="PROSITE" id="PS00687">
    <property type="entry name" value="ALDEHYDE_DEHYDR_GLU"/>
    <property type="match status" value="1"/>
</dbReference>
<dbReference type="Pfam" id="PF00171">
    <property type="entry name" value="Aldedh"/>
    <property type="match status" value="1"/>
</dbReference>
<dbReference type="PROSITE" id="PS00070">
    <property type="entry name" value="ALDEHYDE_DEHYDR_CYS"/>
    <property type="match status" value="1"/>
</dbReference>
<dbReference type="FunFam" id="3.40.605.10:FF:000007">
    <property type="entry name" value="NAD/NADP-dependent betaine aldehyde dehydrogenase"/>
    <property type="match status" value="1"/>
</dbReference>
<dbReference type="GO" id="GO:0016620">
    <property type="term" value="F:oxidoreductase activity, acting on the aldehyde or oxo group of donors, NAD or NADP as acceptor"/>
    <property type="evidence" value="ECO:0007669"/>
    <property type="project" value="InterPro"/>
</dbReference>
<name>A0A839ZFQ1_9HYPH</name>
<dbReference type="Gene3D" id="3.40.309.10">
    <property type="entry name" value="Aldehyde Dehydrogenase, Chain A, domain 2"/>
    <property type="match status" value="1"/>
</dbReference>
<sequence length="488" mass="50418">MTARIDLTALGLEPPRTLFIDGAFAAAASGDSFASLDPSTEAELAPVARGGARDIDRAVAGAKAALAGPWREVTPAERGRLIHRLADIVLARKEQFALIETLDVGKPLRESRGDVEGVAATLRYNGGAADKLEGATIPLGRDIIDFTLLEPVGVTAHIVPWNYPLGMLARSVAPALAAGCTCVVKPAEQSPLSAGLFAKCCIEAGIPPGVVNVVTGYGEEAGAALVAHPDVRAITFTGSVETGRLVYAGAARGLKPAVLELGGKNPLIVLSDADLDRAVSDVLDGAFGNSGQVCSASSRLLLHRSIHDAFLDRLADAAARLTVGPGMDDRDLGPLVSAEQHERVAGYIAAGLRGGARLRFGGGRPGDLPRGYFLNPTLLDQVEPANVAAREEIFGPVAVALAFDTAEEALGLANGLGYGLVAGVYGSDIGTALRLARDIEAGSVWINGWFIGGQQAPTGGIKDSGVGRERGLPGILNYLSIKNVGIRL</sequence>
<dbReference type="RefSeq" id="WP_210287091.1">
    <property type="nucleotide sequence ID" value="NZ_JACICD010000011.1"/>
</dbReference>
<evidence type="ECO:0000313" key="7">
    <source>
        <dbReference type="Proteomes" id="UP000533469"/>
    </source>
</evidence>
<dbReference type="Proteomes" id="UP000533469">
    <property type="component" value="Unassembled WGS sequence"/>
</dbReference>
<feature type="active site" evidence="3">
    <location>
        <position position="260"/>
    </location>
</feature>
<dbReference type="Gene3D" id="3.40.605.10">
    <property type="entry name" value="Aldehyde Dehydrogenase, Chain A, domain 1"/>
    <property type="match status" value="1"/>
</dbReference>
<dbReference type="InterPro" id="IPR016163">
    <property type="entry name" value="Ald_DH_C"/>
</dbReference>
<protein>
    <submittedName>
        <fullName evidence="6">Acyl-CoA reductase-like NAD-dependent aldehyde dehydrogenase</fullName>
    </submittedName>
</protein>
<organism evidence="6 7">
    <name type="scientific">Ancylobacter tetraedralis</name>
    <dbReference type="NCBI Taxonomy" id="217068"/>
    <lineage>
        <taxon>Bacteria</taxon>
        <taxon>Pseudomonadati</taxon>
        <taxon>Pseudomonadota</taxon>
        <taxon>Alphaproteobacteria</taxon>
        <taxon>Hyphomicrobiales</taxon>
        <taxon>Xanthobacteraceae</taxon>
        <taxon>Ancylobacter</taxon>
    </lineage>
</organism>
<evidence type="ECO:0000313" key="6">
    <source>
        <dbReference type="EMBL" id="MBB3773447.1"/>
    </source>
</evidence>
<feature type="domain" description="Aldehyde dehydrogenase" evidence="5">
    <location>
        <begin position="28"/>
        <end position="484"/>
    </location>
</feature>
<dbReference type="InterPro" id="IPR016162">
    <property type="entry name" value="Ald_DH_N"/>
</dbReference>